<gene>
    <name evidence="2" type="primary">ORF31501</name>
</gene>
<name>A0A0B6YQB2_9EUPU</name>
<evidence type="ECO:0000259" key="1">
    <source>
        <dbReference type="Pfam" id="PF00930"/>
    </source>
</evidence>
<dbReference type="PANTHER" id="PTHR11731:SF193">
    <property type="entry name" value="DIPEPTIDYL PEPTIDASE 9"/>
    <property type="match status" value="1"/>
</dbReference>
<dbReference type="Gene3D" id="2.140.10.30">
    <property type="entry name" value="Dipeptidylpeptidase IV, N-terminal domain"/>
    <property type="match status" value="1"/>
</dbReference>
<feature type="non-terminal residue" evidence="2">
    <location>
        <position position="173"/>
    </location>
</feature>
<dbReference type="EMBL" id="HACG01011066">
    <property type="protein sequence ID" value="CEK57931.1"/>
    <property type="molecule type" value="Transcribed_RNA"/>
</dbReference>
<dbReference type="GO" id="GO:0006508">
    <property type="term" value="P:proteolysis"/>
    <property type="evidence" value="ECO:0007669"/>
    <property type="project" value="InterPro"/>
</dbReference>
<sequence>LEITIAYSGPVTQVTDVTVKDRCMKEALHEACPWGEYLSRAGWTPDGKFMYAVIIDRLQIRQAIYLISLSSFYTKDDKNGQPYIQCIYEETSSVWINVHDILHFFPQTSESEISFLYASEKSGFMHLNLITSQLSQAGVGYQGQHVGQGDVADNHLSCQILNEVAITSGSWVE</sequence>
<feature type="domain" description="Dipeptidylpeptidase IV N-terminal" evidence="1">
    <location>
        <begin position="35"/>
        <end position="171"/>
    </location>
</feature>
<dbReference type="GO" id="GO:0008239">
    <property type="term" value="F:dipeptidyl-peptidase activity"/>
    <property type="evidence" value="ECO:0007669"/>
    <property type="project" value="TreeGrafter"/>
</dbReference>
<evidence type="ECO:0000313" key="2">
    <source>
        <dbReference type="EMBL" id="CEK57931.1"/>
    </source>
</evidence>
<proteinExistence type="predicted"/>
<protein>
    <recommendedName>
        <fullName evidence="1">Dipeptidylpeptidase IV N-terminal domain-containing protein</fullName>
    </recommendedName>
</protein>
<dbReference type="PANTHER" id="PTHR11731">
    <property type="entry name" value="PROTEASE FAMILY S9B,C DIPEPTIDYL-PEPTIDASE IV-RELATED"/>
    <property type="match status" value="1"/>
</dbReference>
<dbReference type="SUPFAM" id="SSF82171">
    <property type="entry name" value="DPP6 N-terminal domain-like"/>
    <property type="match status" value="1"/>
</dbReference>
<dbReference type="Pfam" id="PF00930">
    <property type="entry name" value="DPPIV_N"/>
    <property type="match status" value="1"/>
</dbReference>
<dbReference type="InterPro" id="IPR002469">
    <property type="entry name" value="Peptidase_S9B_N"/>
</dbReference>
<feature type="non-terminal residue" evidence="2">
    <location>
        <position position="1"/>
    </location>
</feature>
<dbReference type="AlphaFoldDB" id="A0A0B6YQB2"/>
<dbReference type="InterPro" id="IPR050278">
    <property type="entry name" value="Serine_Prot_S9B/DPPIV"/>
</dbReference>
<accession>A0A0B6YQB2</accession>
<reference evidence="2" key="1">
    <citation type="submission" date="2014-12" db="EMBL/GenBank/DDBJ databases">
        <title>Insight into the proteome of Arion vulgaris.</title>
        <authorList>
            <person name="Aradska J."/>
            <person name="Bulat T."/>
            <person name="Smidak R."/>
            <person name="Sarate P."/>
            <person name="Gangsoo J."/>
            <person name="Sialana F."/>
            <person name="Bilban M."/>
            <person name="Lubec G."/>
        </authorList>
    </citation>
    <scope>NUCLEOTIDE SEQUENCE</scope>
    <source>
        <tissue evidence="2">Skin</tissue>
    </source>
</reference>
<organism evidence="2">
    <name type="scientific">Arion vulgaris</name>
    <dbReference type="NCBI Taxonomy" id="1028688"/>
    <lineage>
        <taxon>Eukaryota</taxon>
        <taxon>Metazoa</taxon>
        <taxon>Spiralia</taxon>
        <taxon>Lophotrochozoa</taxon>
        <taxon>Mollusca</taxon>
        <taxon>Gastropoda</taxon>
        <taxon>Heterobranchia</taxon>
        <taxon>Euthyneura</taxon>
        <taxon>Panpulmonata</taxon>
        <taxon>Eupulmonata</taxon>
        <taxon>Stylommatophora</taxon>
        <taxon>Helicina</taxon>
        <taxon>Arionoidea</taxon>
        <taxon>Arionidae</taxon>
        <taxon>Arion</taxon>
    </lineage>
</organism>